<dbReference type="PANTHER" id="PTHR38137:SF1">
    <property type="entry name" value="PRC-BARREL DOMAIN-CONTAINING PROTEIN"/>
    <property type="match status" value="1"/>
</dbReference>
<reference evidence="2 3" key="1">
    <citation type="journal article" date="2019" name="Int. J. Syst. Evol. Microbiol.">
        <title>Methanofervidicoccus abyssi gen. nov., sp. nov., a hydrogenotrophic methanogen, isolated from a hydrothermal vent chimney in the Mid-Cayman Spreading Center, the Caribbean Sea.</title>
        <authorList>
            <person name="Sakai S."/>
            <person name="Takaki Y."/>
            <person name="Miyazaki M."/>
            <person name="Ogawara M."/>
            <person name="Yanagawa K."/>
            <person name="Miyazaki J."/>
            <person name="Takai K."/>
        </authorList>
    </citation>
    <scope>NUCLEOTIDE SEQUENCE [LARGE SCALE GENOMIC DNA]</scope>
    <source>
        <strain evidence="2 3">HHB</strain>
    </source>
</reference>
<evidence type="ECO:0000313" key="2">
    <source>
        <dbReference type="EMBL" id="GBF36027.1"/>
    </source>
</evidence>
<feature type="domain" description="PRC-barrel" evidence="1">
    <location>
        <begin position="3"/>
        <end position="80"/>
    </location>
</feature>
<name>A0A401HP32_9EURY</name>
<dbReference type="InterPro" id="IPR011033">
    <property type="entry name" value="PRC_barrel-like_sf"/>
</dbReference>
<accession>A0A401HP32</accession>
<dbReference type="SUPFAM" id="SSF50346">
    <property type="entry name" value="PRC-barrel domain"/>
    <property type="match status" value="1"/>
</dbReference>
<dbReference type="Pfam" id="PF05239">
    <property type="entry name" value="PRC"/>
    <property type="match status" value="1"/>
</dbReference>
<dbReference type="PANTHER" id="PTHR38137">
    <property type="entry name" value="PRC-BARREL DOMAIN PROTEIN"/>
    <property type="match status" value="1"/>
</dbReference>
<dbReference type="AlphaFoldDB" id="A0A401HP32"/>
<dbReference type="OrthoDB" id="68960at2157"/>
<proteinExistence type="predicted"/>
<evidence type="ECO:0000313" key="3">
    <source>
        <dbReference type="Proteomes" id="UP000290527"/>
    </source>
</evidence>
<dbReference type="Proteomes" id="UP000290527">
    <property type="component" value="Unassembled WGS sequence"/>
</dbReference>
<dbReference type="InterPro" id="IPR027275">
    <property type="entry name" value="PRC-brl_dom"/>
</dbReference>
<sequence>MAIKVSEILNKKIYTTKGYYVGEVYDAMIDTEKAVVSGIVVSDVYKGCLKDKVDDPSKKVVIPYRVVESIGNIVLVKLSKK</sequence>
<dbReference type="Gene3D" id="2.30.30.240">
    <property type="entry name" value="PRC-barrel domain"/>
    <property type="match status" value="1"/>
</dbReference>
<keyword evidence="3" id="KW-1185">Reference proteome</keyword>
<gene>
    <name evidence="2" type="ORF">MHHB_P0252</name>
</gene>
<dbReference type="RefSeq" id="WP_131006810.1">
    <property type="nucleotide sequence ID" value="NZ_BFAX01000001.1"/>
</dbReference>
<protein>
    <recommendedName>
        <fullName evidence="1">PRC-barrel domain-containing protein</fullName>
    </recommendedName>
</protein>
<evidence type="ECO:0000259" key="1">
    <source>
        <dbReference type="Pfam" id="PF05239"/>
    </source>
</evidence>
<organism evidence="2 3">
    <name type="scientific">Methanofervidicoccus abyssi</name>
    <dbReference type="NCBI Taxonomy" id="2082189"/>
    <lineage>
        <taxon>Archaea</taxon>
        <taxon>Methanobacteriati</taxon>
        <taxon>Methanobacteriota</taxon>
        <taxon>Methanomada group</taxon>
        <taxon>Methanococci</taxon>
        <taxon>Methanococcales</taxon>
        <taxon>Methanofervidicoccus</taxon>
    </lineage>
</organism>
<dbReference type="EMBL" id="BFAX01000001">
    <property type="protein sequence ID" value="GBF36027.1"/>
    <property type="molecule type" value="Genomic_DNA"/>
</dbReference>
<comment type="caution">
    <text evidence="2">The sequence shown here is derived from an EMBL/GenBank/DDBJ whole genome shotgun (WGS) entry which is preliminary data.</text>
</comment>